<dbReference type="AlphaFoldDB" id="A0A1F6CMZ9"/>
<protein>
    <recommendedName>
        <fullName evidence="1">SIS domain-containing protein</fullName>
    </recommendedName>
</protein>
<dbReference type="InterPro" id="IPR035461">
    <property type="entry name" value="GmhA/DiaA"/>
</dbReference>
<dbReference type="GO" id="GO:1901135">
    <property type="term" value="P:carbohydrate derivative metabolic process"/>
    <property type="evidence" value="ECO:0007669"/>
    <property type="project" value="InterPro"/>
</dbReference>
<reference evidence="2 3" key="1">
    <citation type="journal article" date="2016" name="Nat. Commun.">
        <title>Thousands of microbial genomes shed light on interconnected biogeochemical processes in an aquifer system.</title>
        <authorList>
            <person name="Anantharaman K."/>
            <person name="Brown C.T."/>
            <person name="Hug L.A."/>
            <person name="Sharon I."/>
            <person name="Castelle C.J."/>
            <person name="Probst A.J."/>
            <person name="Thomas B.C."/>
            <person name="Singh A."/>
            <person name="Wilkins M.J."/>
            <person name="Karaoz U."/>
            <person name="Brodie E.L."/>
            <person name="Williams K.H."/>
            <person name="Hubbard S.S."/>
            <person name="Banfield J.F."/>
        </authorList>
    </citation>
    <scope>NUCLEOTIDE SEQUENCE [LARGE SCALE GENOMIC DNA]</scope>
</reference>
<evidence type="ECO:0000313" key="2">
    <source>
        <dbReference type="EMBL" id="OGG50604.1"/>
    </source>
</evidence>
<proteinExistence type="predicted"/>
<dbReference type="PANTHER" id="PTHR30390:SF8">
    <property type="entry name" value="SUGAR ISOMERASE (SIS)"/>
    <property type="match status" value="1"/>
</dbReference>
<organism evidence="2 3">
    <name type="scientific">Candidatus Kaiserbacteria bacterium RIFCSPHIGHO2_01_FULL_54_36b</name>
    <dbReference type="NCBI Taxonomy" id="1798483"/>
    <lineage>
        <taxon>Bacteria</taxon>
        <taxon>Candidatus Kaiseribacteriota</taxon>
    </lineage>
</organism>
<evidence type="ECO:0000259" key="1">
    <source>
        <dbReference type="PROSITE" id="PS51464"/>
    </source>
</evidence>
<gene>
    <name evidence="2" type="ORF">A2704_05035</name>
</gene>
<feature type="domain" description="SIS" evidence="1">
    <location>
        <begin position="38"/>
        <end position="200"/>
    </location>
</feature>
<sequence>MAQHAADTAKFVDDFIARVFECLKTLSREEVASASDLLMEAYQAGARIYVLGNGGSLSLATHWVADFNKTVFSPTLDPDRPRFRAIRVPTTEEELTAWGNDVGYDMVFAGPLANYLERGDVVIAISSSGNSPNVIKAVELAKARGNRVIGVSGFDGGELNKLADVKILVQTEKGEYEVVESAHATVLHILTKYFKGRFSQPQ</sequence>
<dbReference type="InterPro" id="IPR046348">
    <property type="entry name" value="SIS_dom_sf"/>
</dbReference>
<dbReference type="PANTHER" id="PTHR30390">
    <property type="entry name" value="SEDOHEPTULOSE 7-PHOSPHATE ISOMERASE / DNAA INITIATOR-ASSOCIATING FACTOR FOR REPLICATION INITIATION"/>
    <property type="match status" value="1"/>
</dbReference>
<dbReference type="EMBL" id="MFKW01000047">
    <property type="protein sequence ID" value="OGG50604.1"/>
    <property type="molecule type" value="Genomic_DNA"/>
</dbReference>
<name>A0A1F6CMZ9_9BACT</name>
<dbReference type="SUPFAM" id="SSF53697">
    <property type="entry name" value="SIS domain"/>
    <property type="match status" value="1"/>
</dbReference>
<evidence type="ECO:0000313" key="3">
    <source>
        <dbReference type="Proteomes" id="UP000176445"/>
    </source>
</evidence>
<dbReference type="GO" id="GO:0097367">
    <property type="term" value="F:carbohydrate derivative binding"/>
    <property type="evidence" value="ECO:0007669"/>
    <property type="project" value="InterPro"/>
</dbReference>
<dbReference type="PROSITE" id="PS51464">
    <property type="entry name" value="SIS"/>
    <property type="match status" value="1"/>
</dbReference>
<dbReference type="Proteomes" id="UP000176445">
    <property type="component" value="Unassembled WGS sequence"/>
</dbReference>
<dbReference type="CDD" id="cd05006">
    <property type="entry name" value="SIS_GmhA"/>
    <property type="match status" value="1"/>
</dbReference>
<dbReference type="InterPro" id="IPR050099">
    <property type="entry name" value="SIS_GmhA/DiaA_subfam"/>
</dbReference>
<comment type="caution">
    <text evidence="2">The sequence shown here is derived from an EMBL/GenBank/DDBJ whole genome shotgun (WGS) entry which is preliminary data.</text>
</comment>
<dbReference type="Gene3D" id="3.40.50.10490">
    <property type="entry name" value="Glucose-6-phosphate isomerase like protein, domain 1"/>
    <property type="match status" value="1"/>
</dbReference>
<accession>A0A1F6CMZ9</accession>
<dbReference type="Pfam" id="PF13580">
    <property type="entry name" value="SIS_2"/>
    <property type="match status" value="1"/>
</dbReference>
<dbReference type="InterPro" id="IPR001347">
    <property type="entry name" value="SIS_dom"/>
</dbReference>